<keyword evidence="5" id="KW-0479">Metal-binding</keyword>
<dbReference type="Gene3D" id="3.40.1190.10">
    <property type="entry name" value="Mur-like, catalytic domain"/>
    <property type="match status" value="1"/>
</dbReference>
<dbReference type="GO" id="GO:0005524">
    <property type="term" value="F:ATP binding"/>
    <property type="evidence" value="ECO:0007669"/>
    <property type="project" value="UniProtKB-KW"/>
</dbReference>
<dbReference type="SUPFAM" id="SSF53623">
    <property type="entry name" value="MurD-like peptide ligases, catalytic domain"/>
    <property type="match status" value="1"/>
</dbReference>
<dbReference type="EMBL" id="MFJR01000014">
    <property type="protein sequence ID" value="OGG26057.1"/>
    <property type="molecule type" value="Genomic_DNA"/>
</dbReference>
<dbReference type="InterPro" id="IPR004101">
    <property type="entry name" value="Mur_ligase_C"/>
</dbReference>
<evidence type="ECO:0000256" key="4">
    <source>
        <dbReference type="ARBA" id="ARBA00022598"/>
    </source>
</evidence>
<protein>
    <recommendedName>
        <fullName evidence="3">tetrahydrofolate synthase</fullName>
        <ecNumber evidence="3">6.3.2.17</ecNumber>
    </recommendedName>
    <alternativeName>
        <fullName evidence="9">Tetrahydrofolylpolyglutamate synthase</fullName>
    </alternativeName>
</protein>
<evidence type="ECO:0000256" key="7">
    <source>
        <dbReference type="ARBA" id="ARBA00022840"/>
    </source>
</evidence>
<evidence type="ECO:0000256" key="11">
    <source>
        <dbReference type="PIRNR" id="PIRNR001563"/>
    </source>
</evidence>
<dbReference type="Gene3D" id="3.90.190.20">
    <property type="entry name" value="Mur ligase, C-terminal domain"/>
    <property type="match status" value="1"/>
</dbReference>
<comment type="catalytic activity">
    <reaction evidence="10">
        <text>(6S)-5,6,7,8-tetrahydrofolyl-(gamma-L-Glu)(n) + L-glutamate + ATP = (6S)-5,6,7,8-tetrahydrofolyl-(gamma-L-Glu)(n+1) + ADP + phosphate + H(+)</text>
        <dbReference type="Rhea" id="RHEA:10580"/>
        <dbReference type="Rhea" id="RHEA-COMP:14738"/>
        <dbReference type="Rhea" id="RHEA-COMP:14740"/>
        <dbReference type="ChEBI" id="CHEBI:15378"/>
        <dbReference type="ChEBI" id="CHEBI:29985"/>
        <dbReference type="ChEBI" id="CHEBI:30616"/>
        <dbReference type="ChEBI" id="CHEBI:43474"/>
        <dbReference type="ChEBI" id="CHEBI:141005"/>
        <dbReference type="ChEBI" id="CHEBI:456216"/>
        <dbReference type="EC" id="6.3.2.17"/>
    </reaction>
</comment>
<evidence type="ECO:0000259" key="12">
    <source>
        <dbReference type="Pfam" id="PF02875"/>
    </source>
</evidence>
<dbReference type="FunFam" id="3.40.1190.10:FF:000011">
    <property type="entry name" value="Folylpolyglutamate synthase/dihydrofolate synthase"/>
    <property type="match status" value="1"/>
</dbReference>
<dbReference type="InterPro" id="IPR018109">
    <property type="entry name" value="Folylpolyglutamate_synth_CS"/>
</dbReference>
<reference evidence="14 15" key="1">
    <citation type="journal article" date="2016" name="Nat. Commun.">
        <title>Thousands of microbial genomes shed light on interconnected biogeochemical processes in an aquifer system.</title>
        <authorList>
            <person name="Anantharaman K."/>
            <person name="Brown C.T."/>
            <person name="Hug L.A."/>
            <person name="Sharon I."/>
            <person name="Castelle C.J."/>
            <person name="Probst A.J."/>
            <person name="Thomas B.C."/>
            <person name="Singh A."/>
            <person name="Wilkins M.J."/>
            <person name="Karaoz U."/>
            <person name="Brodie E.L."/>
            <person name="Williams K.H."/>
            <person name="Hubbard S.S."/>
            <person name="Banfield J.F."/>
        </authorList>
    </citation>
    <scope>NUCLEOTIDE SEQUENCE [LARGE SCALE GENOMIC DNA]</scope>
</reference>
<evidence type="ECO:0000256" key="10">
    <source>
        <dbReference type="ARBA" id="ARBA00047493"/>
    </source>
</evidence>
<dbReference type="InterPro" id="IPR036615">
    <property type="entry name" value="Mur_ligase_C_dom_sf"/>
</dbReference>
<dbReference type="PANTHER" id="PTHR11136:SF0">
    <property type="entry name" value="DIHYDROFOLATE SYNTHETASE-RELATED"/>
    <property type="match status" value="1"/>
</dbReference>
<dbReference type="GO" id="GO:0008841">
    <property type="term" value="F:dihydrofolate synthase activity"/>
    <property type="evidence" value="ECO:0007669"/>
    <property type="project" value="TreeGrafter"/>
</dbReference>
<evidence type="ECO:0000256" key="8">
    <source>
        <dbReference type="ARBA" id="ARBA00022842"/>
    </source>
</evidence>
<evidence type="ECO:0000259" key="13">
    <source>
        <dbReference type="Pfam" id="PF08245"/>
    </source>
</evidence>
<name>A0A1F6AP53_9BACT</name>
<dbReference type="Proteomes" id="UP000176609">
    <property type="component" value="Unassembled WGS sequence"/>
</dbReference>
<evidence type="ECO:0000313" key="14">
    <source>
        <dbReference type="EMBL" id="OGG26057.1"/>
    </source>
</evidence>
<dbReference type="PANTHER" id="PTHR11136">
    <property type="entry name" value="FOLYLPOLYGLUTAMATE SYNTHASE-RELATED"/>
    <property type="match status" value="1"/>
</dbReference>
<keyword evidence="8" id="KW-0460">Magnesium</keyword>
<dbReference type="InterPro" id="IPR013221">
    <property type="entry name" value="Mur_ligase_cen"/>
</dbReference>
<sequence length="462" mass="50943">MIKTYSQAVKFLDFFIPPPEKKYPGELGLKRMEKLMELLGNPQLSYQTIHVGGTSGKGSTATIIASILAQKYRVGLHTSPHLVRVNERVKVMSNVKVQMSNDIPDEEFALLVNEIGPIVKQMEKSAYGAPSYFEIVSAMAFLYFKKQRVDIAVIEVGMGGTWDATNVIKPLVAVITNVGLDHTEILGSSVEKIAEDKAGIIKPGIKVVSGVKQKSVIKIIENTCKDKDASLSLISRAPLAISARSALIKYKVKKIDEKGSIFDYFGINTYKNLKLSLLGRHQVENAAIAVRVIEKLSVVIRQLADQLSVEDIKTGLKKVFIPGRLEIISKKPLVILDGAHNPEKMRALVSAIKEIFPDKKVKAIIAIKSGKDAQGILKEILPICHEVIFTRFRLMTDLGDTYSYEPEELISKARLVSRAPLAYARSALVALNDAMKNTDSDSLILITGSLYLVGEVKKICRK</sequence>
<comment type="cofactor">
    <cofactor evidence="1">
        <name>Mg(2+)</name>
        <dbReference type="ChEBI" id="CHEBI:18420"/>
    </cofactor>
</comment>
<evidence type="ECO:0000256" key="5">
    <source>
        <dbReference type="ARBA" id="ARBA00022723"/>
    </source>
</evidence>
<dbReference type="GO" id="GO:0005737">
    <property type="term" value="C:cytoplasm"/>
    <property type="evidence" value="ECO:0007669"/>
    <property type="project" value="TreeGrafter"/>
</dbReference>
<dbReference type="InterPro" id="IPR036565">
    <property type="entry name" value="Mur-like_cat_sf"/>
</dbReference>
<evidence type="ECO:0000256" key="9">
    <source>
        <dbReference type="ARBA" id="ARBA00030592"/>
    </source>
</evidence>
<organism evidence="14 15">
    <name type="scientific">Candidatus Gottesmanbacteria bacterium RIFCSPLOWO2_01_FULL_39_12b</name>
    <dbReference type="NCBI Taxonomy" id="1798388"/>
    <lineage>
        <taxon>Bacteria</taxon>
        <taxon>Candidatus Gottesmaniibacteriota</taxon>
    </lineage>
</organism>
<dbReference type="PROSITE" id="PS01012">
    <property type="entry name" value="FOLYLPOLYGLU_SYNT_2"/>
    <property type="match status" value="1"/>
</dbReference>
<comment type="caution">
    <text evidence="14">The sequence shown here is derived from an EMBL/GenBank/DDBJ whole genome shotgun (WGS) entry which is preliminary data.</text>
</comment>
<evidence type="ECO:0000256" key="6">
    <source>
        <dbReference type="ARBA" id="ARBA00022741"/>
    </source>
</evidence>
<evidence type="ECO:0000256" key="1">
    <source>
        <dbReference type="ARBA" id="ARBA00001946"/>
    </source>
</evidence>
<keyword evidence="4 11" id="KW-0436">Ligase</keyword>
<feature type="domain" description="Mur ligase C-terminal" evidence="12">
    <location>
        <begin position="323"/>
        <end position="449"/>
    </location>
</feature>
<keyword evidence="7 11" id="KW-0067">ATP-binding</keyword>
<dbReference type="Pfam" id="PF02875">
    <property type="entry name" value="Mur_ligase_C"/>
    <property type="match status" value="1"/>
</dbReference>
<dbReference type="Pfam" id="PF08245">
    <property type="entry name" value="Mur_ligase_M"/>
    <property type="match status" value="1"/>
</dbReference>
<dbReference type="GO" id="GO:0046872">
    <property type="term" value="F:metal ion binding"/>
    <property type="evidence" value="ECO:0007669"/>
    <property type="project" value="UniProtKB-KW"/>
</dbReference>
<dbReference type="InterPro" id="IPR001645">
    <property type="entry name" value="Folylpolyglutamate_synth"/>
</dbReference>
<dbReference type="AlphaFoldDB" id="A0A1F6AP53"/>
<feature type="domain" description="Mur ligase central" evidence="13">
    <location>
        <begin position="51"/>
        <end position="291"/>
    </location>
</feature>
<dbReference type="GO" id="GO:0004326">
    <property type="term" value="F:tetrahydrofolylpolyglutamate synthase activity"/>
    <property type="evidence" value="ECO:0007669"/>
    <property type="project" value="UniProtKB-EC"/>
</dbReference>
<dbReference type="NCBIfam" id="TIGR01499">
    <property type="entry name" value="folC"/>
    <property type="match status" value="1"/>
</dbReference>
<evidence type="ECO:0000256" key="2">
    <source>
        <dbReference type="ARBA" id="ARBA00008276"/>
    </source>
</evidence>
<evidence type="ECO:0000256" key="3">
    <source>
        <dbReference type="ARBA" id="ARBA00013025"/>
    </source>
</evidence>
<keyword evidence="6 11" id="KW-0547">Nucleotide-binding</keyword>
<evidence type="ECO:0000313" key="15">
    <source>
        <dbReference type="Proteomes" id="UP000176609"/>
    </source>
</evidence>
<dbReference type="PIRSF" id="PIRSF001563">
    <property type="entry name" value="Folylpolyglu_synth"/>
    <property type="match status" value="1"/>
</dbReference>
<gene>
    <name evidence="14" type="ORF">A2960_05895</name>
</gene>
<proteinExistence type="inferred from homology"/>
<dbReference type="SUPFAM" id="SSF53244">
    <property type="entry name" value="MurD-like peptide ligases, peptide-binding domain"/>
    <property type="match status" value="1"/>
</dbReference>
<dbReference type="EC" id="6.3.2.17" evidence="3"/>
<accession>A0A1F6AP53</accession>
<comment type="similarity">
    <text evidence="2 11">Belongs to the folylpolyglutamate synthase family.</text>
</comment>